<dbReference type="RefSeq" id="WP_170232711.1">
    <property type="nucleotide sequence ID" value="NZ_BJYL01000035.1"/>
</dbReference>
<dbReference type="AlphaFoldDB" id="A0A511ZA42"/>
<accession>A0A511ZA42</accession>
<evidence type="ECO:0000313" key="2">
    <source>
        <dbReference type="Proteomes" id="UP000321901"/>
    </source>
</evidence>
<dbReference type="EMBL" id="BJYL01000035">
    <property type="protein sequence ID" value="GEN84301.1"/>
    <property type="molecule type" value="Genomic_DNA"/>
</dbReference>
<name>A0A511ZA42_9BACL</name>
<proteinExistence type="predicted"/>
<comment type="caution">
    <text evidence="1">The sequence shown here is derived from an EMBL/GenBank/DDBJ whole genome shotgun (WGS) entry which is preliminary data.</text>
</comment>
<dbReference type="Pfam" id="PF22278">
    <property type="entry name" value="DUF6958"/>
    <property type="match status" value="1"/>
</dbReference>
<keyword evidence="2" id="KW-1185">Reference proteome</keyword>
<evidence type="ECO:0000313" key="1">
    <source>
        <dbReference type="EMBL" id="GEN84301.1"/>
    </source>
</evidence>
<dbReference type="Proteomes" id="UP000321901">
    <property type="component" value="Unassembled WGS sequence"/>
</dbReference>
<dbReference type="InterPro" id="IPR054233">
    <property type="entry name" value="DUF6958"/>
</dbReference>
<reference evidence="1 2" key="1">
    <citation type="submission" date="2019-07" db="EMBL/GenBank/DDBJ databases">
        <title>Whole genome shotgun sequence of Sporosarcina luteola NBRC 105378.</title>
        <authorList>
            <person name="Hosoyama A."/>
            <person name="Uohara A."/>
            <person name="Ohji S."/>
            <person name="Ichikawa N."/>
        </authorList>
    </citation>
    <scope>NUCLEOTIDE SEQUENCE [LARGE SCALE GENOMIC DNA]</scope>
    <source>
        <strain evidence="1 2">NBRC 105378</strain>
    </source>
</reference>
<protein>
    <submittedName>
        <fullName evidence="1">Uncharacterized protein</fullName>
    </submittedName>
</protein>
<organism evidence="1 2">
    <name type="scientific">Sporosarcina luteola</name>
    <dbReference type="NCBI Taxonomy" id="582850"/>
    <lineage>
        <taxon>Bacteria</taxon>
        <taxon>Bacillati</taxon>
        <taxon>Bacillota</taxon>
        <taxon>Bacilli</taxon>
        <taxon>Bacillales</taxon>
        <taxon>Caryophanaceae</taxon>
        <taxon>Sporosarcina</taxon>
    </lineage>
</organism>
<gene>
    <name evidence="1" type="ORF">SLU01_26130</name>
</gene>
<sequence>MRYNESVQLLQSNGKAGASIVKFRYEKVKKVMIMIIREAGIISYEELASRTMKLLSTLDGNIQWYMEAIVTDLEARGQLECPLLNGQLFVTSAS</sequence>